<proteinExistence type="predicted"/>
<accession>A0A7C8PW38</accession>
<gene>
    <name evidence="1" type="ORF">EYR41_007517</name>
</gene>
<evidence type="ECO:0000313" key="1">
    <source>
        <dbReference type="EMBL" id="TGJ68468.1"/>
    </source>
</evidence>
<evidence type="ECO:0000313" key="2">
    <source>
        <dbReference type="Proteomes" id="UP000297595"/>
    </source>
</evidence>
<protein>
    <submittedName>
        <fullName evidence="1">Uncharacterized protein</fullName>
    </submittedName>
</protein>
<dbReference type="Proteomes" id="UP000297595">
    <property type="component" value="Unassembled WGS sequence"/>
</dbReference>
<organism evidence="1 2">
    <name type="scientific">Orbilia oligospora</name>
    <name type="common">Nematode-trapping fungus</name>
    <name type="synonym">Arthrobotrys oligospora</name>
    <dbReference type="NCBI Taxonomy" id="2813651"/>
    <lineage>
        <taxon>Eukaryota</taxon>
        <taxon>Fungi</taxon>
        <taxon>Dikarya</taxon>
        <taxon>Ascomycota</taxon>
        <taxon>Pezizomycotina</taxon>
        <taxon>Orbiliomycetes</taxon>
        <taxon>Orbiliales</taxon>
        <taxon>Orbiliaceae</taxon>
        <taxon>Orbilia</taxon>
    </lineage>
</organism>
<sequence>MYVHRRRQSMQKKMIYRQLPLRCMYTCSHSLRSLDSRFRGLEGFTNVTAKIQEGPGRVVGKPSSRSEGIVSMLRVLLLLPRIYMAIDAVIL</sequence>
<reference evidence="1 2" key="1">
    <citation type="submission" date="2019-03" db="EMBL/GenBank/DDBJ databases">
        <title>Nematode-trapping fungi genome.</title>
        <authorList>
            <person name="Vidal-Diez De Ulzurrun G."/>
        </authorList>
    </citation>
    <scope>NUCLEOTIDE SEQUENCE [LARGE SCALE GENOMIC DNA]</scope>
    <source>
        <strain evidence="1 2">TWF154</strain>
    </source>
</reference>
<dbReference type="AlphaFoldDB" id="A0A7C8PW38"/>
<dbReference type="EMBL" id="SOZJ01000004">
    <property type="protein sequence ID" value="TGJ68468.1"/>
    <property type="molecule type" value="Genomic_DNA"/>
</dbReference>
<comment type="caution">
    <text evidence="1">The sequence shown here is derived from an EMBL/GenBank/DDBJ whole genome shotgun (WGS) entry which is preliminary data.</text>
</comment>
<name>A0A7C8PW38_ORBOL</name>